<protein>
    <submittedName>
        <fullName evidence="1">Uncharacterized protein</fullName>
    </submittedName>
</protein>
<name>A0ABW9Z2E1_9HYPH</name>
<reference evidence="1 2" key="1">
    <citation type="submission" date="2020-01" db="EMBL/GenBank/DDBJ databases">
        <title>Microvirga sp. nov., an arsenate reduction bacterium isolated from Tibet hotspring sediments.</title>
        <authorList>
            <person name="Yuan C.-G."/>
        </authorList>
    </citation>
    <scope>NUCLEOTIDE SEQUENCE [LARGE SCALE GENOMIC DNA]</scope>
    <source>
        <strain evidence="1 2">SYSU G3D203</strain>
    </source>
</reference>
<proteinExistence type="predicted"/>
<evidence type="ECO:0000313" key="1">
    <source>
        <dbReference type="EMBL" id="NBJ25176.1"/>
    </source>
</evidence>
<evidence type="ECO:0000313" key="2">
    <source>
        <dbReference type="Proteomes" id="UP000818323"/>
    </source>
</evidence>
<dbReference type="RefSeq" id="WP_161725810.1">
    <property type="nucleotide sequence ID" value="NZ_JAAAXI010000025.1"/>
</dbReference>
<keyword evidence="2" id="KW-1185">Reference proteome</keyword>
<gene>
    <name evidence="1" type="ORF">GR303_12530</name>
</gene>
<comment type="caution">
    <text evidence="1">The sequence shown here is derived from an EMBL/GenBank/DDBJ whole genome shotgun (WGS) entry which is preliminary data.</text>
</comment>
<organism evidence="1 2">
    <name type="scientific">Microvirga arsenatis</name>
    <dbReference type="NCBI Taxonomy" id="2692265"/>
    <lineage>
        <taxon>Bacteria</taxon>
        <taxon>Pseudomonadati</taxon>
        <taxon>Pseudomonadota</taxon>
        <taxon>Alphaproteobacteria</taxon>
        <taxon>Hyphomicrobiales</taxon>
        <taxon>Methylobacteriaceae</taxon>
        <taxon>Microvirga</taxon>
    </lineage>
</organism>
<dbReference type="EMBL" id="JAAAXJ010000005">
    <property type="protein sequence ID" value="NBJ25176.1"/>
    <property type="molecule type" value="Genomic_DNA"/>
</dbReference>
<sequence>MPADLPSCFARLVPEPGPGALTKSQVFGLIARLRRSELEKAQCGRRALAFYDDLRKGLAK</sequence>
<accession>A0ABW9Z2E1</accession>
<dbReference type="Proteomes" id="UP000818323">
    <property type="component" value="Unassembled WGS sequence"/>
</dbReference>